<organism evidence="2 3">
    <name type="scientific">Ceratodon purpureus</name>
    <name type="common">Fire moss</name>
    <name type="synonym">Dicranum purpureum</name>
    <dbReference type="NCBI Taxonomy" id="3225"/>
    <lineage>
        <taxon>Eukaryota</taxon>
        <taxon>Viridiplantae</taxon>
        <taxon>Streptophyta</taxon>
        <taxon>Embryophyta</taxon>
        <taxon>Bryophyta</taxon>
        <taxon>Bryophytina</taxon>
        <taxon>Bryopsida</taxon>
        <taxon>Dicranidae</taxon>
        <taxon>Pseudoditrichales</taxon>
        <taxon>Ditrichaceae</taxon>
        <taxon>Ceratodon</taxon>
    </lineage>
</organism>
<dbReference type="Pfam" id="PF04749">
    <property type="entry name" value="PLAC8"/>
    <property type="match status" value="1"/>
</dbReference>
<comment type="caution">
    <text evidence="2">The sequence shown here is derived from an EMBL/GenBank/DDBJ whole genome shotgun (WGS) entry which is preliminary data.</text>
</comment>
<dbReference type="Proteomes" id="UP000822688">
    <property type="component" value="Chromosome 11"/>
</dbReference>
<reference evidence="2 3" key="1">
    <citation type="submission" date="2020-06" db="EMBL/GenBank/DDBJ databases">
        <title>WGS assembly of Ceratodon purpureus strain R40.</title>
        <authorList>
            <person name="Carey S.B."/>
            <person name="Jenkins J."/>
            <person name="Shu S."/>
            <person name="Lovell J.T."/>
            <person name="Sreedasyam A."/>
            <person name="Maumus F."/>
            <person name="Tiley G.P."/>
            <person name="Fernandez-Pozo N."/>
            <person name="Barry K."/>
            <person name="Chen C."/>
            <person name="Wang M."/>
            <person name="Lipzen A."/>
            <person name="Daum C."/>
            <person name="Saski C.A."/>
            <person name="Payton A.C."/>
            <person name="Mcbreen J.C."/>
            <person name="Conrad R.E."/>
            <person name="Kollar L.M."/>
            <person name="Olsson S."/>
            <person name="Huttunen S."/>
            <person name="Landis J.B."/>
            <person name="Wickett N.J."/>
            <person name="Johnson M.G."/>
            <person name="Rensing S.A."/>
            <person name="Grimwood J."/>
            <person name="Schmutz J."/>
            <person name="Mcdaniel S.F."/>
        </authorList>
    </citation>
    <scope>NUCLEOTIDE SEQUENCE [LARGE SCALE GENOMIC DNA]</scope>
    <source>
        <strain evidence="2 3">R40</strain>
    </source>
</reference>
<name>A0A8T0GCE7_CERPU</name>
<feature type="region of interest" description="Disordered" evidence="1">
    <location>
        <begin position="1"/>
        <end position="23"/>
    </location>
</feature>
<dbReference type="EMBL" id="CM026432">
    <property type="protein sequence ID" value="KAG0556881.1"/>
    <property type="molecule type" value="Genomic_DNA"/>
</dbReference>
<sequence length="204" mass="22760">MRSNMDRHNHMSQASEDFGSRSNYPSAPPPPTCDCPCHTCTCTCYRPPMTPTMTPLHPSLYPQRTPMHPSLHSAQAGRWKTGLCDMASDLNTCVWTCFCPCVTFGNNVAALDRGETTSCMQAASIWFGFLLIGLPCFCSAQWRKKLRQEFAIPAGECGDYCLHFWCGPCALCQEYRELKHRGLVMATASLADTIAPQNLHMNRN</sequence>
<accession>A0A8T0GCE7</accession>
<proteinExistence type="predicted"/>
<evidence type="ECO:0000256" key="1">
    <source>
        <dbReference type="SAM" id="MobiDB-lite"/>
    </source>
</evidence>
<dbReference type="PANTHER" id="PTHR15907">
    <property type="entry name" value="DUF614 FAMILY PROTEIN-RELATED"/>
    <property type="match status" value="1"/>
</dbReference>
<feature type="compositionally biased region" description="Polar residues" evidence="1">
    <location>
        <begin position="11"/>
        <end position="23"/>
    </location>
</feature>
<gene>
    <name evidence="2" type="ORF">KC19_11G086300</name>
</gene>
<protein>
    <submittedName>
        <fullName evidence="2">Uncharacterized protein</fullName>
    </submittedName>
</protein>
<dbReference type="NCBIfam" id="TIGR01571">
    <property type="entry name" value="A_thal_Cys_rich"/>
    <property type="match status" value="1"/>
</dbReference>
<dbReference type="AlphaFoldDB" id="A0A8T0GCE7"/>
<dbReference type="InterPro" id="IPR006461">
    <property type="entry name" value="PLAC_motif_containing"/>
</dbReference>
<keyword evidence="3" id="KW-1185">Reference proteome</keyword>
<evidence type="ECO:0000313" key="2">
    <source>
        <dbReference type="EMBL" id="KAG0556881.1"/>
    </source>
</evidence>
<evidence type="ECO:0000313" key="3">
    <source>
        <dbReference type="Proteomes" id="UP000822688"/>
    </source>
</evidence>